<reference evidence="2" key="1">
    <citation type="submission" date="2020-10" db="EMBL/GenBank/DDBJ databases">
        <authorList>
            <person name="Gilroy R."/>
        </authorList>
    </citation>
    <scope>NUCLEOTIDE SEQUENCE</scope>
    <source>
        <strain evidence="2">CHK189-12415</strain>
    </source>
</reference>
<gene>
    <name evidence="2" type="ORF">IAB37_02125</name>
</gene>
<name>A0A9D1DWE1_9FIRM</name>
<comment type="caution">
    <text evidence="2">The sequence shown here is derived from an EMBL/GenBank/DDBJ whole genome shotgun (WGS) entry which is preliminary data.</text>
</comment>
<proteinExistence type="predicted"/>
<dbReference type="EMBL" id="DVHA01000072">
    <property type="protein sequence ID" value="HIR60359.1"/>
    <property type="molecule type" value="Genomic_DNA"/>
</dbReference>
<dbReference type="SUPFAM" id="SSF56112">
    <property type="entry name" value="Protein kinase-like (PK-like)"/>
    <property type="match status" value="1"/>
</dbReference>
<dbReference type="InterPro" id="IPR011009">
    <property type="entry name" value="Kinase-like_dom_sf"/>
</dbReference>
<dbReference type="Pfam" id="PF01636">
    <property type="entry name" value="APH"/>
    <property type="match status" value="1"/>
</dbReference>
<dbReference type="Proteomes" id="UP000824241">
    <property type="component" value="Unassembled WGS sequence"/>
</dbReference>
<feature type="domain" description="Aminoglycoside phosphotransferase" evidence="1">
    <location>
        <begin position="51"/>
        <end position="244"/>
    </location>
</feature>
<reference evidence="2" key="2">
    <citation type="journal article" date="2021" name="PeerJ">
        <title>Extensive microbial diversity within the chicken gut microbiome revealed by metagenomics and culture.</title>
        <authorList>
            <person name="Gilroy R."/>
            <person name="Ravi A."/>
            <person name="Getino M."/>
            <person name="Pursley I."/>
            <person name="Horton D.L."/>
            <person name="Alikhan N.F."/>
            <person name="Baker D."/>
            <person name="Gharbi K."/>
            <person name="Hall N."/>
            <person name="Watson M."/>
            <person name="Adriaenssens E.M."/>
            <person name="Foster-Nyarko E."/>
            <person name="Jarju S."/>
            <person name="Secka A."/>
            <person name="Antonio M."/>
            <person name="Oren A."/>
            <person name="Chaudhuri R.R."/>
            <person name="La Ragione R."/>
            <person name="Hildebrand F."/>
            <person name="Pallen M.J."/>
        </authorList>
    </citation>
    <scope>NUCLEOTIDE SEQUENCE</scope>
    <source>
        <strain evidence="2">CHK189-12415</strain>
    </source>
</reference>
<dbReference type="InterPro" id="IPR002575">
    <property type="entry name" value="Aminoglycoside_PTrfase"/>
</dbReference>
<protein>
    <submittedName>
        <fullName evidence="2">Phosphotransferase</fullName>
    </submittedName>
</protein>
<evidence type="ECO:0000313" key="3">
    <source>
        <dbReference type="Proteomes" id="UP000824241"/>
    </source>
</evidence>
<evidence type="ECO:0000313" key="2">
    <source>
        <dbReference type="EMBL" id="HIR60359.1"/>
    </source>
</evidence>
<accession>A0A9D1DWE1</accession>
<evidence type="ECO:0000259" key="1">
    <source>
        <dbReference type="Pfam" id="PF01636"/>
    </source>
</evidence>
<sequence>MDENWILPADKLAARMGLPRVLSACPAPMGEGEEGYSGAALFRLQAGFAGGGEGSFVCKKTSLREREATERLFLQGRGYTPAALSCGPDGEGEGWMIMEDIGRKAPLPEDRACWKRQAAEAFAAIHMDNFGKGAEMPWLPAADAEYWDFFTHALSAGHFERFCREDEAFAAEYGGKLPALREAAASFSAGMAALFEAGTANTLTHGDVQTMDGDHVRCRGGRPVVIDFGFCRYAPLYIDLTDYFRPEEWALCWETYRAQGLRLGKQDFLEGCRTAARYPGFAYLFPALMAWKRGEPERLRRCMRLLGL</sequence>
<dbReference type="AlphaFoldDB" id="A0A9D1DWE1"/>
<organism evidence="2 3">
    <name type="scientific">Candidatus Faecivivens stercoravium</name>
    <dbReference type="NCBI Taxonomy" id="2840803"/>
    <lineage>
        <taxon>Bacteria</taxon>
        <taxon>Bacillati</taxon>
        <taxon>Bacillota</taxon>
        <taxon>Clostridia</taxon>
        <taxon>Eubacteriales</taxon>
        <taxon>Oscillospiraceae</taxon>
        <taxon>Oscillospiraceae incertae sedis</taxon>
        <taxon>Candidatus Faecivivens</taxon>
    </lineage>
</organism>